<dbReference type="GO" id="GO:0006357">
    <property type="term" value="P:regulation of transcription by RNA polymerase II"/>
    <property type="evidence" value="ECO:0000318"/>
    <property type="project" value="GO_Central"/>
</dbReference>
<evidence type="ECO:0000256" key="4">
    <source>
        <dbReference type="ARBA" id="ARBA00022771"/>
    </source>
</evidence>
<protein>
    <submittedName>
        <fullName evidence="8">Zinc finger protein</fullName>
    </submittedName>
</protein>
<dbReference type="PROSITE" id="PS50157">
    <property type="entry name" value="ZINC_FINGER_C2H2_2"/>
    <property type="match status" value="5"/>
</dbReference>
<evidence type="ECO:0000313" key="8">
    <source>
        <dbReference type="EnsemblMetazoa" id="PPA25975.1"/>
    </source>
</evidence>
<evidence type="ECO:0000256" key="6">
    <source>
        <dbReference type="ARBA" id="ARBA00023242"/>
    </source>
</evidence>
<dbReference type="PANTHER" id="PTHR24394">
    <property type="entry name" value="ZINC FINGER PROTEIN"/>
    <property type="match status" value="1"/>
</dbReference>
<gene>
    <name evidence="8" type="primary">WBGene00115529</name>
</gene>
<feature type="compositionally biased region" description="Polar residues" evidence="7">
    <location>
        <begin position="261"/>
        <end position="270"/>
    </location>
</feature>
<organism evidence="8 9">
    <name type="scientific">Pristionchus pacificus</name>
    <name type="common">Parasitic nematode worm</name>
    <dbReference type="NCBI Taxonomy" id="54126"/>
    <lineage>
        <taxon>Eukaryota</taxon>
        <taxon>Metazoa</taxon>
        <taxon>Ecdysozoa</taxon>
        <taxon>Nematoda</taxon>
        <taxon>Chromadorea</taxon>
        <taxon>Rhabditida</taxon>
        <taxon>Rhabditina</taxon>
        <taxon>Diplogasteromorpha</taxon>
        <taxon>Diplogasteroidea</taxon>
        <taxon>Neodiplogasteridae</taxon>
        <taxon>Pristionchus</taxon>
    </lineage>
</organism>
<evidence type="ECO:0000256" key="7">
    <source>
        <dbReference type="SAM" id="MobiDB-lite"/>
    </source>
</evidence>
<dbReference type="FunFam" id="3.30.160.60:FF:000624">
    <property type="entry name" value="zinc finger protein 697"/>
    <property type="match status" value="1"/>
</dbReference>
<dbReference type="PANTHER" id="PTHR24394:SF44">
    <property type="entry name" value="ZINC FINGER PROTEIN 271-LIKE"/>
    <property type="match status" value="1"/>
</dbReference>
<feature type="compositionally biased region" description="Low complexity" evidence="7">
    <location>
        <begin position="206"/>
        <end position="216"/>
    </location>
</feature>
<dbReference type="GO" id="GO:0000978">
    <property type="term" value="F:RNA polymerase II cis-regulatory region sequence-specific DNA binding"/>
    <property type="evidence" value="ECO:0000318"/>
    <property type="project" value="GO_Central"/>
</dbReference>
<feature type="region of interest" description="Disordered" evidence="7">
    <location>
        <begin position="243"/>
        <end position="301"/>
    </location>
</feature>
<reference evidence="9" key="1">
    <citation type="journal article" date="2008" name="Nat. Genet.">
        <title>The Pristionchus pacificus genome provides a unique perspective on nematode lifestyle and parasitism.</title>
        <authorList>
            <person name="Dieterich C."/>
            <person name="Clifton S.W."/>
            <person name="Schuster L.N."/>
            <person name="Chinwalla A."/>
            <person name="Delehaunty K."/>
            <person name="Dinkelacker I."/>
            <person name="Fulton L."/>
            <person name="Fulton R."/>
            <person name="Godfrey J."/>
            <person name="Minx P."/>
            <person name="Mitreva M."/>
            <person name="Roeseler W."/>
            <person name="Tian H."/>
            <person name="Witte H."/>
            <person name="Yang S.P."/>
            <person name="Wilson R.K."/>
            <person name="Sommer R.J."/>
        </authorList>
    </citation>
    <scope>NUCLEOTIDE SEQUENCE [LARGE SCALE GENOMIC DNA]</scope>
    <source>
        <strain evidence="9">PS312</strain>
    </source>
</reference>
<keyword evidence="4" id="KW-0863">Zinc-finger</keyword>
<dbReference type="OrthoDB" id="10018191at2759"/>
<evidence type="ECO:0000313" key="9">
    <source>
        <dbReference type="Proteomes" id="UP000005239"/>
    </source>
</evidence>
<comment type="subcellular location">
    <subcellularLocation>
        <location evidence="1">Nucleus</location>
    </subcellularLocation>
</comment>
<dbReference type="SMART" id="SM00355">
    <property type="entry name" value="ZnF_C2H2"/>
    <property type="match status" value="5"/>
</dbReference>
<feature type="region of interest" description="Disordered" evidence="7">
    <location>
        <begin position="156"/>
        <end position="189"/>
    </location>
</feature>
<evidence type="ECO:0000256" key="2">
    <source>
        <dbReference type="ARBA" id="ARBA00022723"/>
    </source>
</evidence>
<dbReference type="AlphaFoldDB" id="A0A454Y0T8"/>
<name>A0A454Y0T8_PRIPA</name>
<keyword evidence="9" id="KW-1185">Reference proteome</keyword>
<dbReference type="GO" id="GO:0008270">
    <property type="term" value="F:zinc ion binding"/>
    <property type="evidence" value="ECO:0007669"/>
    <property type="project" value="UniProtKB-KW"/>
</dbReference>
<evidence type="ECO:0000256" key="1">
    <source>
        <dbReference type="ARBA" id="ARBA00004123"/>
    </source>
</evidence>
<feature type="compositionally biased region" description="Basic and acidic residues" evidence="7">
    <location>
        <begin position="172"/>
        <end position="185"/>
    </location>
</feature>
<dbReference type="GO" id="GO:0005634">
    <property type="term" value="C:nucleus"/>
    <property type="evidence" value="ECO:0007669"/>
    <property type="project" value="UniProtKB-SubCell"/>
</dbReference>
<dbReference type="SUPFAM" id="SSF57667">
    <property type="entry name" value="beta-beta-alpha zinc fingers"/>
    <property type="match status" value="3"/>
</dbReference>
<dbReference type="PROSITE" id="PS00028">
    <property type="entry name" value="ZINC_FINGER_C2H2_1"/>
    <property type="match status" value="4"/>
</dbReference>
<keyword evidence="6" id="KW-0539">Nucleus</keyword>
<evidence type="ECO:0000256" key="5">
    <source>
        <dbReference type="ARBA" id="ARBA00022833"/>
    </source>
</evidence>
<reference evidence="8" key="2">
    <citation type="submission" date="2022-06" db="UniProtKB">
        <authorList>
            <consortium name="EnsemblMetazoa"/>
        </authorList>
    </citation>
    <scope>IDENTIFICATION</scope>
    <source>
        <strain evidence="8">PS312</strain>
    </source>
</reference>
<accession>A0A454Y0T8</accession>
<dbReference type="Gene3D" id="3.30.160.60">
    <property type="entry name" value="Classic Zinc Finger"/>
    <property type="match status" value="3"/>
</dbReference>
<dbReference type="EnsemblMetazoa" id="PPA25975.1">
    <property type="protein sequence ID" value="PPA25975.1"/>
    <property type="gene ID" value="WBGene00115529"/>
</dbReference>
<dbReference type="Pfam" id="PF00096">
    <property type="entry name" value="zf-C2H2"/>
    <property type="match status" value="2"/>
</dbReference>
<sequence length="471" mass="51971">MSTSQQLAIEEIENWRSKARNYSKTDKLGHVLVNSLDLMQNVLVSGARSQSLPFKIRGLSMECASAMAEDPIKEDESRSLHYGITLSLCAFLIALTSGDEEGKTAKDEQQDPQHSADLSPLHSLLGLVKEEQSTPKKGTPQKHKYTKEGEGAVALFRDNASFDASPSRKLRVKEEPKEPAEDNKDYGGLVMMEDIEDEDEEVAEKSGPSSSPAASAASAATAAGAASDPVAIMQMLFSPSRDVVTPSAQAEDNQLPDMNEDSTATTSSSRPVRKRAPSSRASFGGVMTPKKKESAKKKKIKVESDDEPKAFACSDCDRTFDLEADLARHCVSHTGLKCKECGRRTTTEEKLIEHYELRHPGMEVETVEPKEGNPKETDRFPCPSCDKKYGYQSELDVHILTHTGVSPFQCDQCDKAFKQRSHLKDHLRKRHGVLPHECKTCGEKFERVGELAEHKKSVHKKRMVNGVVVTI</sequence>
<dbReference type="Proteomes" id="UP000005239">
    <property type="component" value="Unassembled WGS sequence"/>
</dbReference>
<keyword evidence="3" id="KW-0677">Repeat</keyword>
<evidence type="ECO:0000256" key="3">
    <source>
        <dbReference type="ARBA" id="ARBA00022737"/>
    </source>
</evidence>
<keyword evidence="2" id="KW-0479">Metal-binding</keyword>
<dbReference type="GO" id="GO:0003700">
    <property type="term" value="F:DNA-binding transcription factor activity"/>
    <property type="evidence" value="ECO:0000318"/>
    <property type="project" value="GO_Central"/>
</dbReference>
<dbReference type="InterPro" id="IPR013087">
    <property type="entry name" value="Znf_C2H2_type"/>
</dbReference>
<feature type="region of interest" description="Disordered" evidence="7">
    <location>
        <begin position="197"/>
        <end position="216"/>
    </location>
</feature>
<proteinExistence type="predicted"/>
<accession>A0A8R1UFN5</accession>
<dbReference type="InterPro" id="IPR036236">
    <property type="entry name" value="Znf_C2H2_sf"/>
</dbReference>
<keyword evidence="5" id="KW-0862">Zinc</keyword>
<dbReference type="OMA" id="MECASAM"/>